<dbReference type="AlphaFoldDB" id="A0A8C2EZX0"/>
<reference evidence="1" key="1">
    <citation type="submission" date="2025-08" db="UniProtKB">
        <authorList>
            <consortium name="Ensembl"/>
        </authorList>
    </citation>
    <scope>IDENTIFICATION</scope>
</reference>
<accession>A0A8C2EZX0</accession>
<evidence type="ECO:0008006" key="3">
    <source>
        <dbReference type="Google" id="ProtNLM"/>
    </source>
</evidence>
<organism evidence="1 2">
    <name type="scientific">Cyprinus carpio</name>
    <name type="common">Common carp</name>
    <dbReference type="NCBI Taxonomy" id="7962"/>
    <lineage>
        <taxon>Eukaryota</taxon>
        <taxon>Metazoa</taxon>
        <taxon>Chordata</taxon>
        <taxon>Craniata</taxon>
        <taxon>Vertebrata</taxon>
        <taxon>Euteleostomi</taxon>
        <taxon>Actinopterygii</taxon>
        <taxon>Neopterygii</taxon>
        <taxon>Teleostei</taxon>
        <taxon>Ostariophysi</taxon>
        <taxon>Cypriniformes</taxon>
        <taxon>Cyprinidae</taxon>
        <taxon>Cyprininae</taxon>
        <taxon>Cyprinus</taxon>
    </lineage>
</organism>
<protein>
    <recommendedName>
        <fullName evidence="3">HECT domain-containing protein</fullName>
    </recommendedName>
</protein>
<dbReference type="Proteomes" id="UP000694701">
    <property type="component" value="Unplaced"/>
</dbReference>
<evidence type="ECO:0000313" key="1">
    <source>
        <dbReference type="Ensembl" id="ENSCCRP00020048912.1"/>
    </source>
</evidence>
<name>A0A8C2EZX0_CYPCA</name>
<evidence type="ECO:0000313" key="2">
    <source>
        <dbReference type="Proteomes" id="UP000694701"/>
    </source>
</evidence>
<proteinExistence type="predicted"/>
<dbReference type="Ensembl" id="ENSCCRT00020053319.1">
    <property type="protein sequence ID" value="ENSCCRP00020048912.1"/>
    <property type="gene ID" value="ENSCCRG00020021736.1"/>
</dbReference>
<sequence>ISCGYTGALNVEQKDAIIRAIVLHATFRVTPMLGDLHKGLQLYGLLDILKEHPSLCKSLFVPGEDCTMQTIYSELQGLQKRAKIINYFQDFLQEIECGGGAEDAAEVEKSYLTVPRVMQWITGQGHKPLLLSEQKAFQIVFKFDHDCKVRMPQHTICFPIVSACTNTVTFPVAHMTTYEDFKCIIVQAIKSGGAFSRV</sequence>